<proteinExistence type="predicted"/>
<protein>
    <submittedName>
        <fullName evidence="1">Fe3+-citrate ABC transporter substrate-binding protein</fullName>
    </submittedName>
</protein>
<evidence type="ECO:0000313" key="2">
    <source>
        <dbReference type="Proteomes" id="UP000253437"/>
    </source>
</evidence>
<dbReference type="Proteomes" id="UP000253437">
    <property type="component" value="Unassembled WGS sequence"/>
</dbReference>
<gene>
    <name evidence="1" type="ORF">DS957_003995</name>
</gene>
<organism evidence="1 2">
    <name type="scientific">Vibrio harveyi</name>
    <name type="common">Beneckea harveyi</name>
    <dbReference type="NCBI Taxonomy" id="669"/>
    <lineage>
        <taxon>Bacteria</taxon>
        <taxon>Pseudomonadati</taxon>
        <taxon>Pseudomonadota</taxon>
        <taxon>Gammaproteobacteria</taxon>
        <taxon>Vibrionales</taxon>
        <taxon>Vibrionaceae</taxon>
        <taxon>Vibrio</taxon>
    </lineage>
</organism>
<evidence type="ECO:0000313" key="1">
    <source>
        <dbReference type="EMBL" id="RIW17938.1"/>
    </source>
</evidence>
<name>A0A8B3DTU3_VIBHA</name>
<accession>A0A8B3DTU3</accession>
<reference evidence="1 2" key="1">
    <citation type="submission" date="2018-08" db="EMBL/GenBank/DDBJ databases">
        <title>Vibrio harveyi strains pathogenic to white snook Centropomus viridis Lockington (1877) and potential probiotic bacteria.</title>
        <authorList>
            <person name="Soto-Rodriguez S."/>
            <person name="Gomez-Gil B."/>
            <person name="Lozano-Olvera R."/>
        </authorList>
    </citation>
    <scope>NUCLEOTIDE SEQUENCE [LARGE SCALE GENOMIC DNA]</scope>
    <source>
        <strain evidence="1 2">CAIM 1508</strain>
    </source>
</reference>
<comment type="caution">
    <text evidence="1">The sequence shown here is derived from an EMBL/GenBank/DDBJ whole genome shotgun (WGS) entry which is preliminary data.</text>
</comment>
<dbReference type="AlphaFoldDB" id="A0A8B3DTU3"/>
<sequence length="174" mass="20556">MQYGETRNAHSYFKSNTGYRFITKSERNTCFKVSVPKPEGGCQYASVGYFRIGERRAMRAAINKRNKIGKRLWGKYWNRVRTDFTLLSRLPRSLEPRIWTGETGLQYYCFDYMSDVFDGDKEEWVYKKVHRKVSISRLGRLAAYAQVKRLILEVYKTDIGLLKFMNRNVGTEFL</sequence>
<dbReference type="EMBL" id="QOUW02000007">
    <property type="protein sequence ID" value="RIW17938.1"/>
    <property type="molecule type" value="Genomic_DNA"/>
</dbReference>